<feature type="transmembrane region" description="Helical" evidence="1">
    <location>
        <begin position="20"/>
        <end position="41"/>
    </location>
</feature>
<keyword evidence="1" id="KW-0472">Membrane</keyword>
<feature type="transmembrane region" description="Helical" evidence="1">
    <location>
        <begin position="53"/>
        <end position="76"/>
    </location>
</feature>
<dbReference type="WBParaSite" id="ACRNAN_scaffold7859.g11795.t1">
    <property type="protein sequence ID" value="ACRNAN_scaffold7859.g11795.t1"/>
    <property type="gene ID" value="ACRNAN_scaffold7859.g11795"/>
</dbReference>
<evidence type="ECO:0000256" key="1">
    <source>
        <dbReference type="SAM" id="Phobius"/>
    </source>
</evidence>
<dbReference type="Proteomes" id="UP000887540">
    <property type="component" value="Unplaced"/>
</dbReference>
<organism evidence="2 3">
    <name type="scientific">Acrobeloides nanus</name>
    <dbReference type="NCBI Taxonomy" id="290746"/>
    <lineage>
        <taxon>Eukaryota</taxon>
        <taxon>Metazoa</taxon>
        <taxon>Ecdysozoa</taxon>
        <taxon>Nematoda</taxon>
        <taxon>Chromadorea</taxon>
        <taxon>Rhabditida</taxon>
        <taxon>Tylenchina</taxon>
        <taxon>Cephalobomorpha</taxon>
        <taxon>Cephaloboidea</taxon>
        <taxon>Cephalobidae</taxon>
        <taxon>Acrobeloides</taxon>
    </lineage>
</organism>
<proteinExistence type="predicted"/>
<feature type="transmembrane region" description="Helical" evidence="1">
    <location>
        <begin position="96"/>
        <end position="121"/>
    </location>
</feature>
<dbReference type="PROSITE" id="PS51257">
    <property type="entry name" value="PROKAR_LIPOPROTEIN"/>
    <property type="match status" value="1"/>
</dbReference>
<evidence type="ECO:0000313" key="2">
    <source>
        <dbReference type="Proteomes" id="UP000887540"/>
    </source>
</evidence>
<reference evidence="3" key="1">
    <citation type="submission" date="2022-11" db="UniProtKB">
        <authorList>
            <consortium name="WormBaseParasite"/>
        </authorList>
    </citation>
    <scope>IDENTIFICATION</scope>
</reference>
<sequence length="138" mass="15848">MIAGFLRLLSGTVDSYNHTINYYYAISGIVVIVACSLVIYADVKEKAWAYIPFLVVQTLAIIGYLIGIFLMLVWAITLPQWAIDHKETRDQIRATFFIAMIILIVIEALAIWFWSIVFRAYRYMREALRGPSLGDNYT</sequence>
<accession>A0A914EG52</accession>
<keyword evidence="1" id="KW-1133">Transmembrane helix</keyword>
<name>A0A914EG52_9BILA</name>
<protein>
    <submittedName>
        <fullName evidence="3">MARVEL domain-containing protein</fullName>
    </submittedName>
</protein>
<keyword evidence="2" id="KW-1185">Reference proteome</keyword>
<evidence type="ECO:0000313" key="3">
    <source>
        <dbReference type="WBParaSite" id="ACRNAN_scaffold7859.g11795.t1"/>
    </source>
</evidence>
<keyword evidence="1" id="KW-0812">Transmembrane</keyword>
<dbReference type="AlphaFoldDB" id="A0A914EG52"/>